<reference evidence="2 3" key="1">
    <citation type="submission" date="2013-12" db="EMBL/GenBank/DDBJ databases">
        <authorList>
            <person name="Stott M."/>
        </authorList>
    </citation>
    <scope>NUCLEOTIDE SEQUENCE [LARGE SCALE GENOMIC DNA]</scope>
    <source>
        <strain evidence="2 3">K22</strain>
    </source>
</reference>
<reference evidence="2 3" key="2">
    <citation type="submission" date="2015-01" db="EMBL/GenBank/DDBJ databases">
        <title>Complete genome sequence of Pyrinomonas methylaliphatogenes type strain K22T.</title>
        <authorList>
            <person name="Lee K.C.Y."/>
            <person name="Power J.F."/>
            <person name="Dunfield P.F."/>
            <person name="Morgan X.C."/>
            <person name="Huttenhower C."/>
            <person name="Stott M.B."/>
        </authorList>
    </citation>
    <scope>NUCLEOTIDE SEQUENCE [LARGE SCALE GENOMIC DNA]</scope>
    <source>
        <strain evidence="2 3">K22</strain>
    </source>
</reference>
<dbReference type="OrthoDB" id="285216at2"/>
<dbReference type="RefSeq" id="WP_041978122.1">
    <property type="nucleotide sequence ID" value="NZ_CBXV010000008.1"/>
</dbReference>
<dbReference type="PANTHER" id="PTHR43777">
    <property type="entry name" value="MOLYBDENUM COFACTOR CYTIDYLYLTRANSFERASE"/>
    <property type="match status" value="1"/>
</dbReference>
<dbReference type="Proteomes" id="UP000031518">
    <property type="component" value="Unassembled WGS sequence"/>
</dbReference>
<dbReference type="AlphaFoldDB" id="A0A0B6X058"/>
<organism evidence="2 3">
    <name type="scientific">Pyrinomonas methylaliphatogenes</name>
    <dbReference type="NCBI Taxonomy" id="454194"/>
    <lineage>
        <taxon>Bacteria</taxon>
        <taxon>Pseudomonadati</taxon>
        <taxon>Acidobacteriota</taxon>
        <taxon>Blastocatellia</taxon>
        <taxon>Blastocatellales</taxon>
        <taxon>Pyrinomonadaceae</taxon>
        <taxon>Pyrinomonas</taxon>
    </lineage>
</organism>
<accession>A0A0B6X058</accession>
<dbReference type="SUPFAM" id="SSF53448">
    <property type="entry name" value="Nucleotide-diphospho-sugar transferases"/>
    <property type="match status" value="1"/>
</dbReference>
<dbReference type="EC" id="2.7.7.76" evidence="2"/>
<evidence type="ECO:0000259" key="1">
    <source>
        <dbReference type="Pfam" id="PF12804"/>
    </source>
</evidence>
<keyword evidence="2" id="KW-0548">Nucleotidyltransferase</keyword>
<dbReference type="PANTHER" id="PTHR43777:SF1">
    <property type="entry name" value="MOLYBDENUM COFACTOR CYTIDYLYLTRANSFERASE"/>
    <property type="match status" value="1"/>
</dbReference>
<dbReference type="EMBL" id="CBXV010000008">
    <property type="protein sequence ID" value="CDM66711.1"/>
    <property type="molecule type" value="Genomic_DNA"/>
</dbReference>
<dbReference type="Pfam" id="PF12804">
    <property type="entry name" value="NTP_transf_3"/>
    <property type="match status" value="1"/>
</dbReference>
<name>A0A0B6X058_9BACT</name>
<feature type="domain" description="MobA-like NTP transferase" evidence="1">
    <location>
        <begin position="8"/>
        <end position="166"/>
    </location>
</feature>
<keyword evidence="3" id="KW-1185">Reference proteome</keyword>
<dbReference type="CDD" id="cd04182">
    <property type="entry name" value="GT_2_like_f"/>
    <property type="match status" value="1"/>
</dbReference>
<keyword evidence="2" id="KW-0808">Transferase</keyword>
<evidence type="ECO:0000313" key="3">
    <source>
        <dbReference type="Proteomes" id="UP000031518"/>
    </source>
</evidence>
<gene>
    <name evidence="2" type="ORF">PYK22_02744</name>
</gene>
<proteinExistence type="predicted"/>
<dbReference type="InterPro" id="IPR029044">
    <property type="entry name" value="Nucleotide-diphossugar_trans"/>
</dbReference>
<protein>
    <submittedName>
        <fullName evidence="2">Uncharacterized MobA-like protein</fullName>
        <ecNumber evidence="2">2.7.7.76</ecNumber>
    </submittedName>
</protein>
<evidence type="ECO:0000313" key="2">
    <source>
        <dbReference type="EMBL" id="CDM66711.1"/>
    </source>
</evidence>
<dbReference type="InterPro" id="IPR025877">
    <property type="entry name" value="MobA-like_NTP_Trfase"/>
</dbReference>
<sequence length="200" mass="21976">MRPKIGIIILAAGRASRMGNEPKQLLKLRGKTLLRRAVEAALRTELRTIVVLGAQHEACQREIEDLPIKIAINEDWPTGISSSLKKGISVSMEEELDGAIIMLCDQPRVTSETLLRLRDAFIGSKKPIAACSYGSAIGAPALFGRETFVEFATLQGDEGAKKLIAKDLTRATIVNAPEAAFDIDTYQDFQRLANEEVRDR</sequence>
<dbReference type="Gene3D" id="3.90.550.10">
    <property type="entry name" value="Spore Coat Polysaccharide Biosynthesis Protein SpsA, Chain A"/>
    <property type="match status" value="1"/>
</dbReference>
<dbReference type="STRING" id="454194.PYK22_02744"/>
<dbReference type="GO" id="GO:0061602">
    <property type="term" value="F:molybdenum cofactor cytidylyltransferase activity"/>
    <property type="evidence" value="ECO:0007669"/>
    <property type="project" value="UniProtKB-EC"/>
</dbReference>